<evidence type="ECO:0000313" key="5">
    <source>
        <dbReference type="Proteomes" id="UP000480178"/>
    </source>
</evidence>
<dbReference type="InterPro" id="IPR013342">
    <property type="entry name" value="Mandelate_racemase_C"/>
</dbReference>
<dbReference type="Proteomes" id="UP000480178">
    <property type="component" value="Chromosome"/>
</dbReference>
<feature type="domain" description="Mandelate racemase/muconate lactonizing enzyme C-terminal" evidence="3">
    <location>
        <begin position="197"/>
        <end position="337"/>
    </location>
</feature>
<keyword evidence="1" id="KW-0456">Lyase</keyword>
<dbReference type="SUPFAM" id="SSF51604">
    <property type="entry name" value="Enolase C-terminal domain-like"/>
    <property type="match status" value="1"/>
</dbReference>
<dbReference type="EMBL" id="CP048222">
    <property type="protein sequence ID" value="QHT68182.1"/>
    <property type="molecule type" value="Genomic_DNA"/>
</dbReference>
<sequence length="487" mass="54127">MTKSRLKQLLSKLNATSPAPETSGLPEESNRLDRRSFMQKAGFGGLSLSALMFAPTEEQLEYTTQKVSRASNPSDLKITDLRIAEVAGAPMRVPIIRIDTNQGIYGYGEVRDGASKRYALFLKSRLLGENPCNVEKVFKKIKQFGGHSRQAGGVCGVEMALWDLAGKAFNVPVYQMLGGRYRDKVRMYTDTTSSDDASEFGKRMKARADKGYTFLKMDFGIEMIQNIPGALIGHKNFGGEPLRQWGPSEYANTKHPFTNIQITDKGLDEIVKYVAAVRDAVGYDIPLAADHLGHMGVNSNIRLGKALEKYQLAWLEDMVPWEYTKLWKQITDAIDTPTLTGEDIYLKEEFIKLIDAGAVDMIQPDLASSGGILETKRIGDFAEERGVPMAMHFAGTPVGFMANVHCAAATQNFVALEHHSVDVPWWEDLVTGDKPLVKDGFAPVPNKPGLGIELNEKVVKEHLFKGEQYFAPTPEWNEDRSADRLWS</sequence>
<accession>A0A6C0GKK2</accession>
<dbReference type="RefSeq" id="WP_162444200.1">
    <property type="nucleotide sequence ID" value="NZ_CP048222.1"/>
</dbReference>
<dbReference type="GO" id="GO:0016854">
    <property type="term" value="F:racemase and epimerase activity"/>
    <property type="evidence" value="ECO:0007669"/>
    <property type="project" value="UniProtKB-ARBA"/>
</dbReference>
<dbReference type="SFLD" id="SFLDG00179">
    <property type="entry name" value="mandelate_racemase"/>
    <property type="match status" value="1"/>
</dbReference>
<dbReference type="SMART" id="SM00922">
    <property type="entry name" value="MR_MLE"/>
    <property type="match status" value="1"/>
</dbReference>
<dbReference type="InterPro" id="IPR036849">
    <property type="entry name" value="Enolase-like_C_sf"/>
</dbReference>
<dbReference type="Gene3D" id="3.30.390.10">
    <property type="entry name" value="Enolase-like, N-terminal domain"/>
    <property type="match status" value="1"/>
</dbReference>
<protein>
    <submittedName>
        <fullName evidence="4">Mandelate racemase/muconate lactonizing enzyme family protein</fullName>
    </submittedName>
</protein>
<reference evidence="4 5" key="1">
    <citation type="submission" date="2020-01" db="EMBL/GenBank/DDBJ databases">
        <authorList>
            <person name="Kim M.K."/>
        </authorList>
    </citation>
    <scope>NUCLEOTIDE SEQUENCE [LARGE SCALE GENOMIC DNA]</scope>
    <source>
        <strain evidence="4 5">172606-1</strain>
    </source>
</reference>
<dbReference type="InterPro" id="IPR029065">
    <property type="entry name" value="Enolase_C-like"/>
</dbReference>
<dbReference type="InterPro" id="IPR029017">
    <property type="entry name" value="Enolase-like_N"/>
</dbReference>
<feature type="region of interest" description="Disordered" evidence="2">
    <location>
        <begin position="12"/>
        <end position="31"/>
    </location>
</feature>
<evidence type="ECO:0000256" key="2">
    <source>
        <dbReference type="SAM" id="MobiDB-lite"/>
    </source>
</evidence>
<dbReference type="InterPro" id="IPR034593">
    <property type="entry name" value="DgoD-like"/>
</dbReference>
<dbReference type="Gene3D" id="3.20.20.120">
    <property type="entry name" value="Enolase-like C-terminal domain"/>
    <property type="match status" value="1"/>
</dbReference>
<dbReference type="GO" id="GO:0016829">
    <property type="term" value="F:lyase activity"/>
    <property type="evidence" value="ECO:0007669"/>
    <property type="project" value="UniProtKB-KW"/>
</dbReference>
<keyword evidence="5" id="KW-1185">Reference proteome</keyword>
<dbReference type="AlphaFoldDB" id="A0A6C0GKK2"/>
<evidence type="ECO:0000313" key="4">
    <source>
        <dbReference type="EMBL" id="QHT68182.1"/>
    </source>
</evidence>
<gene>
    <name evidence="4" type="ORF">GXP67_16800</name>
</gene>
<dbReference type="Pfam" id="PF13378">
    <property type="entry name" value="MR_MLE_C"/>
    <property type="match status" value="1"/>
</dbReference>
<dbReference type="CDD" id="cd03316">
    <property type="entry name" value="MR_like"/>
    <property type="match status" value="1"/>
</dbReference>
<evidence type="ECO:0000259" key="3">
    <source>
        <dbReference type="SMART" id="SM00922"/>
    </source>
</evidence>
<dbReference type="PANTHER" id="PTHR48080">
    <property type="entry name" value="D-GALACTONATE DEHYDRATASE-RELATED"/>
    <property type="match status" value="1"/>
</dbReference>
<dbReference type="KEGG" id="rhoz:GXP67_16800"/>
<dbReference type="SUPFAM" id="SSF54826">
    <property type="entry name" value="Enolase N-terminal domain-like"/>
    <property type="match status" value="1"/>
</dbReference>
<dbReference type="InterPro" id="IPR013341">
    <property type="entry name" value="Mandelate_racemase_N_dom"/>
</dbReference>
<evidence type="ECO:0000256" key="1">
    <source>
        <dbReference type="ARBA" id="ARBA00023239"/>
    </source>
</evidence>
<name>A0A6C0GKK2_9BACT</name>
<organism evidence="4 5">
    <name type="scientific">Rhodocytophaga rosea</name>
    <dbReference type="NCBI Taxonomy" id="2704465"/>
    <lineage>
        <taxon>Bacteria</taxon>
        <taxon>Pseudomonadati</taxon>
        <taxon>Bacteroidota</taxon>
        <taxon>Cytophagia</taxon>
        <taxon>Cytophagales</taxon>
        <taxon>Rhodocytophagaceae</taxon>
        <taxon>Rhodocytophaga</taxon>
    </lineage>
</organism>
<dbReference type="PANTHER" id="PTHR48080:SF2">
    <property type="entry name" value="D-GALACTONATE DEHYDRATASE"/>
    <property type="match status" value="1"/>
</dbReference>
<proteinExistence type="predicted"/>
<dbReference type="SFLD" id="SFLDS00001">
    <property type="entry name" value="Enolase"/>
    <property type="match status" value="1"/>
</dbReference>
<dbReference type="Pfam" id="PF02746">
    <property type="entry name" value="MR_MLE_N"/>
    <property type="match status" value="1"/>
</dbReference>